<organism evidence="1 3">
    <name type="scientific">Medicago truncatula</name>
    <name type="common">Barrel medic</name>
    <name type="synonym">Medicago tribuloides</name>
    <dbReference type="NCBI Taxonomy" id="3880"/>
    <lineage>
        <taxon>Eukaryota</taxon>
        <taxon>Viridiplantae</taxon>
        <taxon>Streptophyta</taxon>
        <taxon>Embryophyta</taxon>
        <taxon>Tracheophyta</taxon>
        <taxon>Spermatophyta</taxon>
        <taxon>Magnoliopsida</taxon>
        <taxon>eudicotyledons</taxon>
        <taxon>Gunneridae</taxon>
        <taxon>Pentapetalae</taxon>
        <taxon>rosids</taxon>
        <taxon>fabids</taxon>
        <taxon>Fabales</taxon>
        <taxon>Fabaceae</taxon>
        <taxon>Papilionoideae</taxon>
        <taxon>50 kb inversion clade</taxon>
        <taxon>NPAAA clade</taxon>
        <taxon>Hologalegina</taxon>
        <taxon>IRL clade</taxon>
        <taxon>Trifolieae</taxon>
        <taxon>Medicago</taxon>
    </lineage>
</organism>
<dbReference type="PaxDb" id="3880-AES68612"/>
<evidence type="ECO:0000313" key="1">
    <source>
        <dbReference type="EMBL" id="AES68612.1"/>
    </source>
</evidence>
<reference evidence="1 3" key="1">
    <citation type="journal article" date="2011" name="Nature">
        <title>The Medicago genome provides insight into the evolution of rhizobial symbioses.</title>
        <authorList>
            <person name="Young N.D."/>
            <person name="Debelle F."/>
            <person name="Oldroyd G.E."/>
            <person name="Geurts R."/>
            <person name="Cannon S.B."/>
            <person name="Udvardi M.K."/>
            <person name="Benedito V.A."/>
            <person name="Mayer K.F."/>
            <person name="Gouzy J."/>
            <person name="Schoof H."/>
            <person name="Van de Peer Y."/>
            <person name="Proost S."/>
            <person name="Cook D.R."/>
            <person name="Meyers B.C."/>
            <person name="Spannagl M."/>
            <person name="Cheung F."/>
            <person name="De Mita S."/>
            <person name="Krishnakumar V."/>
            <person name="Gundlach H."/>
            <person name="Zhou S."/>
            <person name="Mudge J."/>
            <person name="Bharti A.K."/>
            <person name="Murray J.D."/>
            <person name="Naoumkina M.A."/>
            <person name="Rosen B."/>
            <person name="Silverstein K.A."/>
            <person name="Tang H."/>
            <person name="Rombauts S."/>
            <person name="Zhao P.X."/>
            <person name="Zhou P."/>
            <person name="Barbe V."/>
            <person name="Bardou P."/>
            <person name="Bechner M."/>
            <person name="Bellec A."/>
            <person name="Berger A."/>
            <person name="Berges H."/>
            <person name="Bidwell S."/>
            <person name="Bisseling T."/>
            <person name="Choisne N."/>
            <person name="Couloux A."/>
            <person name="Denny R."/>
            <person name="Deshpande S."/>
            <person name="Dai X."/>
            <person name="Doyle J.J."/>
            <person name="Dudez A.M."/>
            <person name="Farmer A.D."/>
            <person name="Fouteau S."/>
            <person name="Franken C."/>
            <person name="Gibelin C."/>
            <person name="Gish J."/>
            <person name="Goldstein S."/>
            <person name="Gonzalez A.J."/>
            <person name="Green P.J."/>
            <person name="Hallab A."/>
            <person name="Hartog M."/>
            <person name="Hua A."/>
            <person name="Humphray S.J."/>
            <person name="Jeong D.H."/>
            <person name="Jing Y."/>
            <person name="Jocker A."/>
            <person name="Kenton S.M."/>
            <person name="Kim D.J."/>
            <person name="Klee K."/>
            <person name="Lai H."/>
            <person name="Lang C."/>
            <person name="Lin S."/>
            <person name="Macmil S.L."/>
            <person name="Magdelenat G."/>
            <person name="Matthews L."/>
            <person name="McCorrison J."/>
            <person name="Monaghan E.L."/>
            <person name="Mun J.H."/>
            <person name="Najar F.Z."/>
            <person name="Nicholson C."/>
            <person name="Noirot C."/>
            <person name="O'Bleness M."/>
            <person name="Paule C.R."/>
            <person name="Poulain J."/>
            <person name="Prion F."/>
            <person name="Qin B."/>
            <person name="Qu C."/>
            <person name="Retzel E.F."/>
            <person name="Riddle C."/>
            <person name="Sallet E."/>
            <person name="Samain S."/>
            <person name="Samson N."/>
            <person name="Sanders I."/>
            <person name="Saurat O."/>
            <person name="Scarpelli C."/>
            <person name="Schiex T."/>
            <person name="Segurens B."/>
            <person name="Severin A.J."/>
            <person name="Sherrier D.J."/>
            <person name="Shi R."/>
            <person name="Sims S."/>
            <person name="Singer S.R."/>
            <person name="Sinharoy S."/>
            <person name="Sterck L."/>
            <person name="Viollet A."/>
            <person name="Wang B.B."/>
            <person name="Wang K."/>
            <person name="Wang M."/>
            <person name="Wang X."/>
            <person name="Warfsmann J."/>
            <person name="Weissenbach J."/>
            <person name="White D.D."/>
            <person name="White J.D."/>
            <person name="Wiley G.B."/>
            <person name="Wincker P."/>
            <person name="Xing Y."/>
            <person name="Yang L."/>
            <person name="Yao Z."/>
            <person name="Ying F."/>
            <person name="Zhai J."/>
            <person name="Zhou L."/>
            <person name="Zuber A."/>
            <person name="Denarie J."/>
            <person name="Dixon R.A."/>
            <person name="May G.D."/>
            <person name="Schwartz D.C."/>
            <person name="Rogers J."/>
            <person name="Quetier F."/>
            <person name="Town C.D."/>
            <person name="Roe B.A."/>
        </authorList>
    </citation>
    <scope>NUCLEOTIDE SEQUENCE [LARGE SCALE GENOMIC DNA]</scope>
    <source>
        <strain evidence="1">A17</strain>
        <strain evidence="2 3">cv. Jemalong A17</strain>
    </source>
</reference>
<dbReference type="Proteomes" id="UP000002051">
    <property type="component" value="Chromosome 3"/>
</dbReference>
<name>G7IVH4_MEDTR</name>
<dbReference type="EnsemblPlants" id="AES68612">
    <property type="protein sequence ID" value="AES68612"/>
    <property type="gene ID" value="MTR_3g010760"/>
</dbReference>
<proteinExistence type="predicted"/>
<evidence type="ECO:0000313" key="2">
    <source>
        <dbReference type="EnsemblPlants" id="AES68612"/>
    </source>
</evidence>
<sequence length="52" mass="5828">MLKFDFAVNQLAVLWLPKSKSYELSLDEPDLEVGLYLVDGNGGEEIETINVN</sequence>
<protein>
    <submittedName>
        <fullName evidence="1 2">Uncharacterized protein</fullName>
    </submittedName>
</protein>
<dbReference type="AlphaFoldDB" id="G7IVH4"/>
<reference evidence="1 3" key="2">
    <citation type="journal article" date="2014" name="BMC Genomics">
        <title>An improved genome release (version Mt4.0) for the model legume Medicago truncatula.</title>
        <authorList>
            <person name="Tang H."/>
            <person name="Krishnakumar V."/>
            <person name="Bidwell S."/>
            <person name="Rosen B."/>
            <person name="Chan A."/>
            <person name="Zhou S."/>
            <person name="Gentzbittel L."/>
            <person name="Childs K.L."/>
            <person name="Yandell M."/>
            <person name="Gundlach H."/>
            <person name="Mayer K.F."/>
            <person name="Schwartz D.C."/>
            <person name="Town C.D."/>
        </authorList>
    </citation>
    <scope>GENOME REANNOTATION</scope>
    <source>
        <strain evidence="2 3">cv. Jemalong A17</strain>
    </source>
</reference>
<accession>G7IVH4</accession>
<reference evidence="2" key="3">
    <citation type="submission" date="2015-04" db="UniProtKB">
        <authorList>
            <consortium name="EnsemblPlants"/>
        </authorList>
    </citation>
    <scope>IDENTIFICATION</scope>
    <source>
        <strain evidence="2">cv. Jemalong A17</strain>
    </source>
</reference>
<dbReference type="EMBL" id="CM001219">
    <property type="protein sequence ID" value="AES68612.1"/>
    <property type="molecule type" value="Genomic_DNA"/>
</dbReference>
<evidence type="ECO:0000313" key="3">
    <source>
        <dbReference type="Proteomes" id="UP000002051"/>
    </source>
</evidence>
<dbReference type="HOGENOM" id="CLU_3090233_0_0_1"/>
<gene>
    <name evidence="1" type="ordered locus">MTR_3g010760</name>
</gene>
<keyword evidence="3" id="KW-1185">Reference proteome</keyword>